<reference evidence="6 7" key="1">
    <citation type="submission" date="2024-01" db="EMBL/GenBank/DDBJ databases">
        <title>the genome sequence of strain Microbacterium schleiferi NBRC 15075.</title>
        <authorList>
            <person name="Ding Y."/>
            <person name="Zhang G."/>
        </authorList>
    </citation>
    <scope>NUCLEOTIDE SEQUENCE [LARGE SCALE GENOMIC DNA]</scope>
    <source>
        <strain evidence="6 7">NBRC 15075</strain>
    </source>
</reference>
<name>A0ABU7V5G3_9MICO</name>
<evidence type="ECO:0000313" key="7">
    <source>
        <dbReference type="Proteomes" id="UP001351900"/>
    </source>
</evidence>
<accession>A0ABU7V5G3</accession>
<evidence type="ECO:0000256" key="1">
    <source>
        <dbReference type="ARBA" id="ARBA00022741"/>
    </source>
</evidence>
<dbReference type="Gene3D" id="1.10.8.60">
    <property type="match status" value="1"/>
</dbReference>
<dbReference type="InterPro" id="IPR052381">
    <property type="entry name" value="AAA_domain_protein"/>
</dbReference>
<feature type="domain" description="AAA+ ATPase" evidence="5">
    <location>
        <begin position="265"/>
        <end position="397"/>
    </location>
</feature>
<evidence type="ECO:0000313" key="6">
    <source>
        <dbReference type="EMBL" id="MEF2254393.1"/>
    </source>
</evidence>
<dbReference type="InterPro" id="IPR027417">
    <property type="entry name" value="P-loop_NTPase"/>
</dbReference>
<evidence type="ECO:0000256" key="3">
    <source>
        <dbReference type="ARBA" id="ARBA00038088"/>
    </source>
</evidence>
<dbReference type="EMBL" id="JAZHOV010000002">
    <property type="protein sequence ID" value="MEF2254393.1"/>
    <property type="molecule type" value="Genomic_DNA"/>
</dbReference>
<dbReference type="Gene3D" id="3.40.50.300">
    <property type="entry name" value="P-loop containing nucleotide triphosphate hydrolases"/>
    <property type="match status" value="1"/>
</dbReference>
<dbReference type="PANTHER" id="PTHR42960:SF1">
    <property type="entry name" value="YCF46 PROTEIN"/>
    <property type="match status" value="1"/>
</dbReference>
<comment type="similarity">
    <text evidence="3">Belongs to the AAA ATPase family. Highly divergent.</text>
</comment>
<dbReference type="SMART" id="SM00382">
    <property type="entry name" value="AAA"/>
    <property type="match status" value="1"/>
</dbReference>
<keyword evidence="1" id="KW-0547">Nucleotide-binding</keyword>
<evidence type="ECO:0000259" key="5">
    <source>
        <dbReference type="SMART" id="SM00382"/>
    </source>
</evidence>
<comment type="caution">
    <text evidence="6">The sequence shown here is derived from an EMBL/GenBank/DDBJ whole genome shotgun (WGS) entry which is preliminary data.</text>
</comment>
<dbReference type="SUPFAM" id="SSF52540">
    <property type="entry name" value="P-loop containing nucleoside triphosphate hydrolases"/>
    <property type="match status" value="1"/>
</dbReference>
<evidence type="ECO:0000256" key="4">
    <source>
        <dbReference type="ARBA" id="ARBA00040480"/>
    </source>
</evidence>
<organism evidence="6 7">
    <name type="scientific">Microbacterium schleiferi</name>
    <dbReference type="NCBI Taxonomy" id="69362"/>
    <lineage>
        <taxon>Bacteria</taxon>
        <taxon>Bacillati</taxon>
        <taxon>Actinomycetota</taxon>
        <taxon>Actinomycetes</taxon>
        <taxon>Micrococcales</taxon>
        <taxon>Microbacteriaceae</taxon>
        <taxon>Microbacterium</taxon>
    </lineage>
</organism>
<dbReference type="Proteomes" id="UP001351900">
    <property type="component" value="Unassembled WGS sequence"/>
</dbReference>
<keyword evidence="7" id="KW-1185">Reference proteome</keyword>
<evidence type="ECO:0000256" key="2">
    <source>
        <dbReference type="ARBA" id="ARBA00022840"/>
    </source>
</evidence>
<keyword evidence="2" id="KW-0067">ATP-binding</keyword>
<dbReference type="Pfam" id="PF00004">
    <property type="entry name" value="AAA"/>
    <property type="match status" value="1"/>
</dbReference>
<sequence>MPAFAETRELVRNYLAARVPLVVIRSIELNRCLSLIASVAAEFKTMPFYLQSRTEGLKQLPSGQQVSDDTSLAAAMEYATSLFRRTEYVNFAFTDIEDLMDESSTSRHLAELARLAETKAGTVIIVSDKPVWSGLGRLGMSAELDLPNEEELLTEITSMVDAHRAQVQISWQRDELRQAASTLLGVTQTEATNVIATMLARGSLAQEDLTKLSEHKDRIFGELAGLERVKLRDDYRVGGLRNLRNWLRKKSELMRADFSGLAIKPPKGVLLVGVPGCGKSLSAKTIAQDWGLPLYRLDMSAILGMYVGQSEGRLKEALETADRVAPCVLWIDEIEKALSGSNDGGTSRRLVGQFLYWLQESTSKVFMVATANDISALPPELTRKGRFDEIFFVDLPDRSDREEILRLYFTSKARFDLPPDLCARLLDATEGFSGAEIDAVVNDIALSMFNNHQSAMYDDETVLSFFENTIPFSQSNPEDLAEIRAWGSSRAVPAGTAPVLPSFDGGAGRRIVLV</sequence>
<dbReference type="RefSeq" id="WP_331790952.1">
    <property type="nucleotide sequence ID" value="NZ_BAAAUO010000005.1"/>
</dbReference>
<protein>
    <recommendedName>
        <fullName evidence="4">Uncharacterized AAA domain-containing protein ycf46</fullName>
    </recommendedName>
</protein>
<dbReference type="InterPro" id="IPR003593">
    <property type="entry name" value="AAA+_ATPase"/>
</dbReference>
<dbReference type="InterPro" id="IPR003959">
    <property type="entry name" value="ATPase_AAA_core"/>
</dbReference>
<gene>
    <name evidence="6" type="ORF">V2V91_04475</name>
</gene>
<proteinExistence type="inferred from homology"/>
<dbReference type="PANTHER" id="PTHR42960">
    <property type="entry name" value="YCF46 PROTEIN"/>
    <property type="match status" value="1"/>
</dbReference>